<organism evidence="5 6">
    <name type="scientific">Geomicrobium halophilum</name>
    <dbReference type="NCBI Taxonomy" id="549000"/>
    <lineage>
        <taxon>Bacteria</taxon>
        <taxon>Bacillati</taxon>
        <taxon>Bacillota</taxon>
        <taxon>Bacilli</taxon>
        <taxon>Bacillales</taxon>
        <taxon>Geomicrobium</taxon>
    </lineage>
</organism>
<gene>
    <name evidence="5" type="ORF">HNR44_002794</name>
</gene>
<sequence>MRLYGHFINQTARNFVKTLNERISPLGLYSSQWGVILFLAEKEKATQREISDYLRVEAPTMTRTLTRMEKEGLITKVPGEDRRARAIQLTDKAHELYEVWLKESDEMEKQAMKGISKADLETFHKVLETMNANLDESKRKE</sequence>
<evidence type="ECO:0000256" key="3">
    <source>
        <dbReference type="ARBA" id="ARBA00023163"/>
    </source>
</evidence>
<dbReference type="InterPro" id="IPR000835">
    <property type="entry name" value="HTH_MarR-typ"/>
</dbReference>
<feature type="domain" description="HTH marR-type" evidence="4">
    <location>
        <begin position="1"/>
        <end position="132"/>
    </location>
</feature>
<dbReference type="EMBL" id="JACHHJ010000004">
    <property type="protein sequence ID" value="MBB6450804.1"/>
    <property type="molecule type" value="Genomic_DNA"/>
</dbReference>
<dbReference type="Pfam" id="PF12802">
    <property type="entry name" value="MarR_2"/>
    <property type="match status" value="1"/>
</dbReference>
<keyword evidence="1" id="KW-0805">Transcription regulation</keyword>
<dbReference type="Gene3D" id="1.10.10.10">
    <property type="entry name" value="Winged helix-like DNA-binding domain superfamily/Winged helix DNA-binding domain"/>
    <property type="match status" value="1"/>
</dbReference>
<protein>
    <submittedName>
        <fullName evidence="5">DNA-binding MarR family transcriptional regulator</fullName>
    </submittedName>
</protein>
<keyword evidence="3" id="KW-0804">Transcription</keyword>
<reference evidence="5 6" key="1">
    <citation type="submission" date="2020-08" db="EMBL/GenBank/DDBJ databases">
        <title>Genomic Encyclopedia of Type Strains, Phase IV (KMG-IV): sequencing the most valuable type-strain genomes for metagenomic binning, comparative biology and taxonomic classification.</title>
        <authorList>
            <person name="Goeker M."/>
        </authorList>
    </citation>
    <scope>NUCLEOTIDE SEQUENCE [LARGE SCALE GENOMIC DNA]</scope>
    <source>
        <strain evidence="5 6">DSM 21769</strain>
    </source>
</reference>
<dbReference type="Proteomes" id="UP000568839">
    <property type="component" value="Unassembled WGS sequence"/>
</dbReference>
<dbReference type="AlphaFoldDB" id="A0A841PSP6"/>
<evidence type="ECO:0000256" key="1">
    <source>
        <dbReference type="ARBA" id="ARBA00023015"/>
    </source>
</evidence>
<keyword evidence="6" id="KW-1185">Reference proteome</keyword>
<dbReference type="PANTHER" id="PTHR42756:SF1">
    <property type="entry name" value="TRANSCRIPTIONAL REPRESSOR OF EMRAB OPERON"/>
    <property type="match status" value="1"/>
</dbReference>
<dbReference type="GO" id="GO:0003677">
    <property type="term" value="F:DNA binding"/>
    <property type="evidence" value="ECO:0007669"/>
    <property type="project" value="UniProtKB-KW"/>
</dbReference>
<proteinExistence type="predicted"/>
<accession>A0A841PSP6</accession>
<dbReference type="SMART" id="SM00347">
    <property type="entry name" value="HTH_MARR"/>
    <property type="match status" value="1"/>
</dbReference>
<evidence type="ECO:0000259" key="4">
    <source>
        <dbReference type="PROSITE" id="PS50995"/>
    </source>
</evidence>
<keyword evidence="2 5" id="KW-0238">DNA-binding</keyword>
<dbReference type="PROSITE" id="PS50995">
    <property type="entry name" value="HTH_MARR_2"/>
    <property type="match status" value="1"/>
</dbReference>
<comment type="caution">
    <text evidence="5">The sequence shown here is derived from an EMBL/GenBank/DDBJ whole genome shotgun (WGS) entry which is preliminary data.</text>
</comment>
<evidence type="ECO:0000313" key="6">
    <source>
        <dbReference type="Proteomes" id="UP000568839"/>
    </source>
</evidence>
<evidence type="ECO:0000256" key="2">
    <source>
        <dbReference type="ARBA" id="ARBA00023125"/>
    </source>
</evidence>
<dbReference type="PANTHER" id="PTHR42756">
    <property type="entry name" value="TRANSCRIPTIONAL REGULATOR, MARR"/>
    <property type="match status" value="1"/>
</dbReference>
<dbReference type="GO" id="GO:0003700">
    <property type="term" value="F:DNA-binding transcription factor activity"/>
    <property type="evidence" value="ECO:0007669"/>
    <property type="project" value="InterPro"/>
</dbReference>
<name>A0A841PSP6_9BACL</name>
<dbReference type="SUPFAM" id="SSF46785">
    <property type="entry name" value="Winged helix' DNA-binding domain"/>
    <property type="match status" value="1"/>
</dbReference>
<evidence type="ECO:0000313" key="5">
    <source>
        <dbReference type="EMBL" id="MBB6450804.1"/>
    </source>
</evidence>
<dbReference type="InterPro" id="IPR036388">
    <property type="entry name" value="WH-like_DNA-bd_sf"/>
</dbReference>
<dbReference type="InterPro" id="IPR036390">
    <property type="entry name" value="WH_DNA-bd_sf"/>
</dbReference>
<dbReference type="PRINTS" id="PR00598">
    <property type="entry name" value="HTHMARR"/>
</dbReference>